<protein>
    <submittedName>
        <fullName evidence="1">Uncharacterized protein</fullName>
    </submittedName>
</protein>
<dbReference type="RefSeq" id="WP_133338892.1">
    <property type="nucleotide sequence ID" value="NZ_SMYO01000017.1"/>
</dbReference>
<dbReference type="EMBL" id="SMYO01000017">
    <property type="protein sequence ID" value="TDK58101.1"/>
    <property type="molecule type" value="Genomic_DNA"/>
</dbReference>
<reference evidence="1 2" key="1">
    <citation type="submission" date="2019-03" db="EMBL/GenBank/DDBJ databases">
        <title>Bacillus niacini sp. nov. a Nicotinate-Metabolizing Mesophile Isolated from Soil.</title>
        <authorList>
            <person name="Zhang G."/>
        </authorList>
    </citation>
    <scope>NUCLEOTIDE SEQUENCE [LARGE SCALE GENOMIC DNA]</scope>
    <source>
        <strain evidence="1 2">WN066</strain>
    </source>
</reference>
<dbReference type="AlphaFoldDB" id="A0A4R5VJN9"/>
<evidence type="ECO:0000313" key="2">
    <source>
        <dbReference type="Proteomes" id="UP000295132"/>
    </source>
</evidence>
<evidence type="ECO:0000313" key="1">
    <source>
        <dbReference type="EMBL" id="TDK58101.1"/>
    </source>
</evidence>
<name>A0A4R5VJN9_9BACI</name>
<organism evidence="1 2">
    <name type="scientific">Bacillus salipaludis</name>
    <dbReference type="NCBI Taxonomy" id="2547811"/>
    <lineage>
        <taxon>Bacteria</taxon>
        <taxon>Bacillati</taxon>
        <taxon>Bacillota</taxon>
        <taxon>Bacilli</taxon>
        <taxon>Bacillales</taxon>
        <taxon>Bacillaceae</taxon>
        <taxon>Bacillus</taxon>
    </lineage>
</organism>
<dbReference type="Proteomes" id="UP000295132">
    <property type="component" value="Unassembled WGS sequence"/>
</dbReference>
<proteinExistence type="predicted"/>
<sequence>MMMKIYYVSYFADGFPRVSIVTGNSEKQAKNLINHNLCDFQLIDIREIPLSSPNIIHTEIIEVI</sequence>
<comment type="caution">
    <text evidence="1">The sequence shown here is derived from an EMBL/GenBank/DDBJ whole genome shotgun (WGS) entry which is preliminary data.</text>
</comment>
<gene>
    <name evidence="1" type="ORF">E2K98_24605</name>
</gene>
<accession>A0A4R5VJN9</accession>